<dbReference type="STRING" id="1038014.SAMN04487910_1430"/>
<reference evidence="2 3" key="1">
    <citation type="submission" date="2016-10" db="EMBL/GenBank/DDBJ databases">
        <authorList>
            <person name="de Groot N.N."/>
        </authorList>
    </citation>
    <scope>NUCLEOTIDE SEQUENCE [LARGE SCALE GENOMIC DNA]</scope>
    <source>
        <strain evidence="2 3">DSM 25232</strain>
    </source>
</reference>
<organism evidence="2 3">
    <name type="scientific">Aquimarina amphilecti</name>
    <dbReference type="NCBI Taxonomy" id="1038014"/>
    <lineage>
        <taxon>Bacteria</taxon>
        <taxon>Pseudomonadati</taxon>
        <taxon>Bacteroidota</taxon>
        <taxon>Flavobacteriia</taxon>
        <taxon>Flavobacteriales</taxon>
        <taxon>Flavobacteriaceae</taxon>
        <taxon>Aquimarina</taxon>
    </lineage>
</organism>
<evidence type="ECO:0008006" key="4">
    <source>
        <dbReference type="Google" id="ProtNLM"/>
    </source>
</evidence>
<sequence length="109" mass="12523">MKNLKMIIAIVVSIISAQGVIAQDELAENDGWEFMDYEYEVQEYAEIEIVELPMSIQDAAARDFENLRIYKAYMSKDNTYKIVLKGKDNYTKVVFASANGEWIKPDDKS</sequence>
<dbReference type="SUPFAM" id="SSF160574">
    <property type="entry name" value="BT0923-like"/>
    <property type="match status" value="1"/>
</dbReference>
<dbReference type="OrthoDB" id="1099258at2"/>
<protein>
    <recommendedName>
        <fullName evidence="4">Beta-lactamase-inhibitor-like, PepSY-like</fullName>
    </recommendedName>
</protein>
<feature type="signal peptide" evidence="1">
    <location>
        <begin position="1"/>
        <end position="22"/>
    </location>
</feature>
<evidence type="ECO:0000313" key="3">
    <source>
        <dbReference type="Proteomes" id="UP000198521"/>
    </source>
</evidence>
<keyword evidence="1" id="KW-0732">Signal</keyword>
<dbReference type="EMBL" id="FOAB01000002">
    <property type="protein sequence ID" value="SEK90177.1"/>
    <property type="molecule type" value="Genomic_DNA"/>
</dbReference>
<keyword evidence="3" id="KW-1185">Reference proteome</keyword>
<accession>A0A1H7KW42</accession>
<name>A0A1H7KW42_AQUAM</name>
<feature type="chain" id="PRO_5011639809" description="Beta-lactamase-inhibitor-like, PepSY-like" evidence="1">
    <location>
        <begin position="23"/>
        <end position="109"/>
    </location>
</feature>
<evidence type="ECO:0000256" key="1">
    <source>
        <dbReference type="SAM" id="SignalP"/>
    </source>
</evidence>
<dbReference type="RefSeq" id="WP_139195605.1">
    <property type="nucleotide sequence ID" value="NZ_FOAB01000002.1"/>
</dbReference>
<evidence type="ECO:0000313" key="2">
    <source>
        <dbReference type="EMBL" id="SEK90177.1"/>
    </source>
</evidence>
<dbReference type="Proteomes" id="UP000198521">
    <property type="component" value="Unassembled WGS sequence"/>
</dbReference>
<proteinExistence type="predicted"/>
<dbReference type="AlphaFoldDB" id="A0A1H7KW42"/>
<gene>
    <name evidence="2" type="ORF">SAMN04487910_1430</name>
</gene>